<name>A0ABX1BVK1_9ACTN</name>
<comment type="caution">
    <text evidence="3">The sequence shown here is derived from an EMBL/GenBank/DDBJ whole genome shotgun (WGS) entry which is preliminary data.</text>
</comment>
<proteinExistence type="predicted"/>
<keyword evidence="2" id="KW-0472">Membrane</keyword>
<feature type="compositionally biased region" description="Basic residues" evidence="1">
    <location>
        <begin position="49"/>
        <end position="63"/>
    </location>
</feature>
<evidence type="ECO:0008006" key="5">
    <source>
        <dbReference type="Google" id="ProtNLM"/>
    </source>
</evidence>
<organism evidence="3 4">
    <name type="scientific">Streptomyces zingiberis</name>
    <dbReference type="NCBI Taxonomy" id="2053010"/>
    <lineage>
        <taxon>Bacteria</taxon>
        <taxon>Bacillati</taxon>
        <taxon>Actinomycetota</taxon>
        <taxon>Actinomycetes</taxon>
        <taxon>Kitasatosporales</taxon>
        <taxon>Streptomycetaceae</taxon>
        <taxon>Streptomyces</taxon>
    </lineage>
</organism>
<evidence type="ECO:0000313" key="3">
    <source>
        <dbReference type="EMBL" id="NJP99904.1"/>
    </source>
</evidence>
<protein>
    <recommendedName>
        <fullName evidence="5">Serine/threonine protein kinase</fullName>
    </recommendedName>
</protein>
<evidence type="ECO:0000313" key="4">
    <source>
        <dbReference type="Proteomes" id="UP000695264"/>
    </source>
</evidence>
<accession>A0ABX1BVK1</accession>
<evidence type="ECO:0000256" key="2">
    <source>
        <dbReference type="SAM" id="Phobius"/>
    </source>
</evidence>
<dbReference type="Proteomes" id="UP000695264">
    <property type="component" value="Unassembled WGS sequence"/>
</dbReference>
<dbReference type="RefSeq" id="WP_168100518.1">
    <property type="nucleotide sequence ID" value="NZ_JAATEN010000003.1"/>
</dbReference>
<evidence type="ECO:0000256" key="1">
    <source>
        <dbReference type="SAM" id="MobiDB-lite"/>
    </source>
</evidence>
<gene>
    <name evidence="3" type="ORF">HCK00_04955</name>
</gene>
<keyword evidence="4" id="KW-1185">Reference proteome</keyword>
<feature type="region of interest" description="Disordered" evidence="1">
    <location>
        <begin position="43"/>
        <end position="72"/>
    </location>
</feature>
<reference evidence="3 4" key="1">
    <citation type="submission" date="2020-03" db="EMBL/GenBank/DDBJ databases">
        <title>WGS of actinomycetes isolated from Thailand.</title>
        <authorList>
            <person name="Thawai C."/>
        </authorList>
    </citation>
    <scope>NUCLEOTIDE SEQUENCE [LARGE SCALE GENOMIC DNA]</scope>
    <source>
        <strain evidence="3 4">PLAI 1-29</strain>
    </source>
</reference>
<dbReference type="EMBL" id="JAATEN010000003">
    <property type="protein sequence ID" value="NJP99904.1"/>
    <property type="molecule type" value="Genomic_DNA"/>
</dbReference>
<feature type="transmembrane region" description="Helical" evidence="2">
    <location>
        <begin position="79"/>
        <end position="98"/>
    </location>
</feature>
<sequence length="243" mass="25359">MRGHAPDEETVLLLRERLRAVDETVTMPPDLWERVRSGPPVVPVPRPAPGRRRAYGLPVRRRGGGPGAPAGRPPFRLPTGLVAAALVGLLVLGAWWLVRPLRDGARGHPAAPSAVTVAVTVYNAEAACRELRTLECSLGLARDPYGDYGSPGNRAGRVFHGDRLAALCVVIDGTLLRDESGITSRRWYRVAGGGAAGPDGGWLPGIRTRNTAEVRLCSAAEVTGAAGADRAAGPGGGRPGSPG</sequence>
<keyword evidence="2" id="KW-1133">Transmembrane helix</keyword>
<keyword evidence="2" id="KW-0812">Transmembrane</keyword>